<sequence>MKRALAILFVGSAAAAAALSLLYNWLFPDILPLASTEPQAIWRFEAAFVVTAVSWTAAFVALASMLSLLLITFTNRDTTIR</sequence>
<dbReference type="EMBL" id="JAAOLE020000001">
    <property type="protein sequence ID" value="NVI49207.1"/>
    <property type="molecule type" value="Genomic_DNA"/>
</dbReference>
<dbReference type="AlphaFoldDB" id="A0A973W7W2"/>
<gene>
    <name evidence="2" type="ORF">HAP48_041445</name>
    <name evidence="3" type="ORF">WDK88_04165</name>
</gene>
<evidence type="ECO:0000313" key="3">
    <source>
        <dbReference type="EMBL" id="WXC80846.1"/>
    </source>
</evidence>
<keyword evidence="4" id="KW-1185">Reference proteome</keyword>
<evidence type="ECO:0008006" key="5">
    <source>
        <dbReference type="Google" id="ProtNLM"/>
    </source>
</evidence>
<proteinExistence type="predicted"/>
<feature type="transmembrane region" description="Helical" evidence="1">
    <location>
        <begin position="44"/>
        <end position="71"/>
    </location>
</feature>
<evidence type="ECO:0000313" key="4">
    <source>
        <dbReference type="Proteomes" id="UP001432046"/>
    </source>
</evidence>
<dbReference type="Proteomes" id="UP001432046">
    <property type="component" value="Chromosome"/>
</dbReference>
<organism evidence="2">
    <name type="scientific">Bradyrhizobium septentrionale</name>
    <dbReference type="NCBI Taxonomy" id="1404411"/>
    <lineage>
        <taxon>Bacteria</taxon>
        <taxon>Pseudomonadati</taxon>
        <taxon>Pseudomonadota</taxon>
        <taxon>Alphaproteobacteria</taxon>
        <taxon>Hyphomicrobiales</taxon>
        <taxon>Nitrobacteraceae</taxon>
        <taxon>Bradyrhizobium</taxon>
    </lineage>
</organism>
<dbReference type="RefSeq" id="WP_166216586.1">
    <property type="nucleotide sequence ID" value="NZ_CP088285.1"/>
</dbReference>
<dbReference type="EMBL" id="CP147711">
    <property type="protein sequence ID" value="WXC80846.1"/>
    <property type="molecule type" value="Genomic_DNA"/>
</dbReference>
<reference evidence="3" key="3">
    <citation type="submission" date="2024-03" db="EMBL/GenBank/DDBJ databases">
        <authorList>
            <person name="Bromfield E.S.P."/>
            <person name="Cloutier S."/>
        </authorList>
    </citation>
    <scope>NUCLEOTIDE SEQUENCE</scope>
    <source>
        <strain evidence="3">5S5</strain>
    </source>
</reference>
<name>A0A973W7W2_9BRAD</name>
<reference evidence="3" key="2">
    <citation type="journal article" date="2021" name="Int. J. Syst. Evol. Microbiol.">
        <title>Bradyrhizobium septentrionale sp. nov. (sv. septentrionale) and Bradyrhizobium quebecense sp. nov. (sv. septentrionale) associated with legumes native to Canada possess rearranged symbiosis genes and numerous insertion sequences.</title>
        <authorList>
            <person name="Bromfield E.S.P."/>
            <person name="Cloutier S."/>
        </authorList>
    </citation>
    <scope>NUCLEOTIDE SEQUENCE</scope>
    <source>
        <strain evidence="3">5S5</strain>
    </source>
</reference>
<keyword evidence="1" id="KW-0472">Membrane</keyword>
<evidence type="ECO:0000313" key="2">
    <source>
        <dbReference type="EMBL" id="NVI49207.1"/>
    </source>
</evidence>
<protein>
    <recommendedName>
        <fullName evidence="5">Transmembrane protein</fullName>
    </recommendedName>
</protein>
<keyword evidence="1" id="KW-1133">Transmembrane helix</keyword>
<accession>A0A973W7W2</accession>
<evidence type="ECO:0000256" key="1">
    <source>
        <dbReference type="SAM" id="Phobius"/>
    </source>
</evidence>
<reference evidence="2" key="1">
    <citation type="submission" date="2020-06" db="EMBL/GenBank/DDBJ databases">
        <title>Whole Genome Sequence of Bradyrhizobium sp. Strain 1S1.</title>
        <authorList>
            <person name="Bromfield E.S.P."/>
            <person name="Cloutier S."/>
        </authorList>
    </citation>
    <scope>NUCLEOTIDE SEQUENCE [LARGE SCALE GENOMIC DNA]</scope>
    <source>
        <strain evidence="2">1S1</strain>
    </source>
</reference>
<keyword evidence="1" id="KW-0812">Transmembrane</keyword>